<gene>
    <name evidence="5" type="ORF">GCM10009096_31800</name>
</gene>
<accession>A0ABN1AYN4</accession>
<dbReference type="InterPro" id="IPR016032">
    <property type="entry name" value="Sig_transdc_resp-reg_C-effctor"/>
</dbReference>
<keyword evidence="6" id="KW-1185">Reference proteome</keyword>
<dbReference type="PANTHER" id="PTHR44688:SF16">
    <property type="entry name" value="DNA-BINDING TRANSCRIPTIONAL ACTIVATOR DEVR_DOSR"/>
    <property type="match status" value="1"/>
</dbReference>
<dbReference type="InterPro" id="IPR036388">
    <property type="entry name" value="WH-like_DNA-bd_sf"/>
</dbReference>
<keyword evidence="2" id="KW-0238">DNA-binding</keyword>
<dbReference type="PANTHER" id="PTHR44688">
    <property type="entry name" value="DNA-BINDING TRANSCRIPTIONAL ACTIVATOR DEVR_DOSR"/>
    <property type="match status" value="1"/>
</dbReference>
<dbReference type="SUPFAM" id="SSF46894">
    <property type="entry name" value="C-terminal effector domain of the bipartite response regulators"/>
    <property type="match status" value="1"/>
</dbReference>
<sequence length="88" mass="9897">MTQSSLALMNHPILTAREMEILEYIILGLSAKEVARHVEISPRTVERHVESARLKLRARNRAHMVACAVKAGFLKFTKSGVHGRYALD</sequence>
<dbReference type="SMART" id="SM00421">
    <property type="entry name" value="HTH_LUXR"/>
    <property type="match status" value="1"/>
</dbReference>
<name>A0ABN1AYN4_9SPHN</name>
<dbReference type="PRINTS" id="PR00038">
    <property type="entry name" value="HTHLUXR"/>
</dbReference>
<keyword evidence="3" id="KW-0804">Transcription</keyword>
<dbReference type="Gene3D" id="1.10.10.10">
    <property type="entry name" value="Winged helix-like DNA-binding domain superfamily/Winged helix DNA-binding domain"/>
    <property type="match status" value="1"/>
</dbReference>
<protein>
    <recommendedName>
        <fullName evidence="4">HTH luxR-type domain-containing protein</fullName>
    </recommendedName>
</protein>
<dbReference type="PROSITE" id="PS50043">
    <property type="entry name" value="HTH_LUXR_2"/>
    <property type="match status" value="1"/>
</dbReference>
<organism evidence="5 6">
    <name type="scientific">Parasphingorhabdus litoris</name>
    <dbReference type="NCBI Taxonomy" id="394733"/>
    <lineage>
        <taxon>Bacteria</taxon>
        <taxon>Pseudomonadati</taxon>
        <taxon>Pseudomonadota</taxon>
        <taxon>Alphaproteobacteria</taxon>
        <taxon>Sphingomonadales</taxon>
        <taxon>Sphingomonadaceae</taxon>
        <taxon>Parasphingorhabdus</taxon>
    </lineage>
</organism>
<evidence type="ECO:0000256" key="1">
    <source>
        <dbReference type="ARBA" id="ARBA00023015"/>
    </source>
</evidence>
<evidence type="ECO:0000256" key="2">
    <source>
        <dbReference type="ARBA" id="ARBA00023125"/>
    </source>
</evidence>
<evidence type="ECO:0000313" key="6">
    <source>
        <dbReference type="Proteomes" id="UP001500713"/>
    </source>
</evidence>
<dbReference type="Pfam" id="PF00196">
    <property type="entry name" value="GerE"/>
    <property type="match status" value="1"/>
</dbReference>
<dbReference type="Proteomes" id="UP001500713">
    <property type="component" value="Unassembled WGS sequence"/>
</dbReference>
<evidence type="ECO:0000259" key="4">
    <source>
        <dbReference type="PROSITE" id="PS50043"/>
    </source>
</evidence>
<dbReference type="RefSeq" id="WP_343760278.1">
    <property type="nucleotide sequence ID" value="NZ_BAAAEM010000003.1"/>
</dbReference>
<feature type="domain" description="HTH luxR-type" evidence="4">
    <location>
        <begin position="7"/>
        <end position="72"/>
    </location>
</feature>
<dbReference type="EMBL" id="BAAAEM010000003">
    <property type="protein sequence ID" value="GAA0486638.1"/>
    <property type="molecule type" value="Genomic_DNA"/>
</dbReference>
<dbReference type="CDD" id="cd06170">
    <property type="entry name" value="LuxR_C_like"/>
    <property type="match status" value="1"/>
</dbReference>
<dbReference type="PROSITE" id="PS00622">
    <property type="entry name" value="HTH_LUXR_1"/>
    <property type="match status" value="1"/>
</dbReference>
<evidence type="ECO:0000313" key="5">
    <source>
        <dbReference type="EMBL" id="GAA0486638.1"/>
    </source>
</evidence>
<dbReference type="InterPro" id="IPR000792">
    <property type="entry name" value="Tscrpt_reg_LuxR_C"/>
</dbReference>
<proteinExistence type="predicted"/>
<keyword evidence="1" id="KW-0805">Transcription regulation</keyword>
<evidence type="ECO:0000256" key="3">
    <source>
        <dbReference type="ARBA" id="ARBA00023163"/>
    </source>
</evidence>
<comment type="caution">
    <text evidence="5">The sequence shown here is derived from an EMBL/GenBank/DDBJ whole genome shotgun (WGS) entry which is preliminary data.</text>
</comment>
<reference evidence="5 6" key="1">
    <citation type="journal article" date="2019" name="Int. J. Syst. Evol. Microbiol.">
        <title>The Global Catalogue of Microorganisms (GCM) 10K type strain sequencing project: providing services to taxonomists for standard genome sequencing and annotation.</title>
        <authorList>
            <consortium name="The Broad Institute Genomics Platform"/>
            <consortium name="The Broad Institute Genome Sequencing Center for Infectious Disease"/>
            <person name="Wu L."/>
            <person name="Ma J."/>
        </authorList>
    </citation>
    <scope>NUCLEOTIDE SEQUENCE [LARGE SCALE GENOMIC DNA]</scope>
    <source>
        <strain evidence="5 6">JCM 14162</strain>
    </source>
</reference>